<gene>
    <name evidence="1" type="ordered locus">Despr_1565</name>
</gene>
<reference evidence="1 2" key="1">
    <citation type="journal article" date="2011" name="Stand. Genomic Sci.">
        <title>Complete genome sequence of Desulfobulbus propionicus type strain (1pr3).</title>
        <authorList>
            <person name="Pagani I."/>
            <person name="Lapidus A."/>
            <person name="Nolan M."/>
            <person name="Lucas S."/>
            <person name="Hammon N."/>
            <person name="Deshpande S."/>
            <person name="Cheng J.F."/>
            <person name="Chertkov O."/>
            <person name="Davenport K."/>
            <person name="Tapia R."/>
            <person name="Han C."/>
            <person name="Goodwin L."/>
            <person name="Pitluck S."/>
            <person name="Liolios K."/>
            <person name="Mavromatis K."/>
            <person name="Ivanova N."/>
            <person name="Mikhailova N."/>
            <person name="Pati A."/>
            <person name="Chen A."/>
            <person name="Palaniappan K."/>
            <person name="Land M."/>
            <person name="Hauser L."/>
            <person name="Chang Y.J."/>
            <person name="Jeffries C.D."/>
            <person name="Detter J.C."/>
            <person name="Brambilla E."/>
            <person name="Kannan K.P."/>
            <person name="Djao O.D."/>
            <person name="Rohde M."/>
            <person name="Pukall R."/>
            <person name="Spring S."/>
            <person name="Goker M."/>
            <person name="Sikorski J."/>
            <person name="Woyke T."/>
            <person name="Bristow J."/>
            <person name="Eisen J.A."/>
            <person name="Markowitz V."/>
            <person name="Hugenholtz P."/>
            <person name="Kyrpides N.C."/>
            <person name="Klenk H.P."/>
        </authorList>
    </citation>
    <scope>NUCLEOTIDE SEQUENCE [LARGE SCALE GENOMIC DNA]</scope>
    <source>
        <strain evidence="2">ATCC 33891 / DSM 2032 / 1pr3</strain>
    </source>
</reference>
<dbReference type="AlphaFoldDB" id="A0A7U3YLS7"/>
<name>A0A7U3YLS7_DESPD</name>
<sequence>MKRQPEQIFTEKTLAALFPAERSNDFFDALFGDASEGAYDIALSFEGYDQTTQTLRFLLNLHERPGRCLACNLTHGLPEVFKRHPIINIKGLVAEIETLLGGEMVCADWSLGHTIQKGRSLHCIPLTIKLREG</sequence>
<evidence type="ECO:0008006" key="3">
    <source>
        <dbReference type="Google" id="ProtNLM"/>
    </source>
</evidence>
<dbReference type="EMBL" id="CP002364">
    <property type="protein sequence ID" value="ADW17719.1"/>
    <property type="molecule type" value="Genomic_DNA"/>
</dbReference>
<accession>A0A7U3YLS7</accession>
<evidence type="ECO:0000313" key="1">
    <source>
        <dbReference type="EMBL" id="ADW17719.1"/>
    </source>
</evidence>
<dbReference type="RefSeq" id="WP_015724260.1">
    <property type="nucleotide sequence ID" value="NC_014972.1"/>
</dbReference>
<protein>
    <recommendedName>
        <fullName evidence="3">Pancreas/duodenum homeobox protein 1</fullName>
    </recommendedName>
</protein>
<organism evidence="1 2">
    <name type="scientific">Desulfobulbus propionicus (strain ATCC 33891 / DSM 2032 / VKM B-1956 / 1pr3)</name>
    <dbReference type="NCBI Taxonomy" id="577650"/>
    <lineage>
        <taxon>Bacteria</taxon>
        <taxon>Pseudomonadati</taxon>
        <taxon>Thermodesulfobacteriota</taxon>
        <taxon>Desulfobulbia</taxon>
        <taxon>Desulfobulbales</taxon>
        <taxon>Desulfobulbaceae</taxon>
        <taxon>Desulfobulbus</taxon>
    </lineage>
</organism>
<evidence type="ECO:0000313" key="2">
    <source>
        <dbReference type="Proteomes" id="UP000006365"/>
    </source>
</evidence>
<dbReference type="Proteomes" id="UP000006365">
    <property type="component" value="Chromosome"/>
</dbReference>
<proteinExistence type="predicted"/>
<keyword evidence="2" id="KW-1185">Reference proteome</keyword>
<dbReference type="KEGG" id="dpr:Despr_1565"/>